<dbReference type="EMBL" id="JAARRL010000031">
    <property type="protein sequence ID" value="MBC1501850.1"/>
    <property type="molecule type" value="Genomic_DNA"/>
</dbReference>
<dbReference type="RefSeq" id="WP_185427258.1">
    <property type="nucleotide sequence ID" value="NZ_JAARRL010000031.1"/>
</dbReference>
<organism evidence="1 2">
    <name type="scientific">Listeria weihenstephanensis</name>
    <dbReference type="NCBI Taxonomy" id="1006155"/>
    <lineage>
        <taxon>Bacteria</taxon>
        <taxon>Bacillati</taxon>
        <taxon>Bacillota</taxon>
        <taxon>Bacilli</taxon>
        <taxon>Bacillales</taxon>
        <taxon>Listeriaceae</taxon>
        <taxon>Listeria</taxon>
    </lineage>
</organism>
<name>A0A841Z9H6_9LIST</name>
<sequence>MAKIQINETEIVQSSTNFQEKQKFTRKQQNISFGKNQLYVNQMIINCQTKIEMQMVAVQELAETAHQDIIVNCKQLVQMDKDVLSQIEMEV</sequence>
<accession>A0A841Z9H6</accession>
<protein>
    <submittedName>
        <fullName evidence="1">Uncharacterized protein</fullName>
    </submittedName>
</protein>
<dbReference type="AlphaFoldDB" id="A0A841Z9H6"/>
<evidence type="ECO:0000313" key="2">
    <source>
        <dbReference type="Proteomes" id="UP000564536"/>
    </source>
</evidence>
<evidence type="ECO:0000313" key="1">
    <source>
        <dbReference type="EMBL" id="MBC1501850.1"/>
    </source>
</evidence>
<gene>
    <name evidence="1" type="ORF">HB943_14710</name>
</gene>
<proteinExistence type="predicted"/>
<dbReference type="Proteomes" id="UP000564536">
    <property type="component" value="Unassembled WGS sequence"/>
</dbReference>
<reference evidence="1 2" key="1">
    <citation type="submission" date="2020-03" db="EMBL/GenBank/DDBJ databases">
        <title>Soil Listeria distribution.</title>
        <authorList>
            <person name="Liao J."/>
            <person name="Wiedmann M."/>
        </authorList>
    </citation>
    <scope>NUCLEOTIDE SEQUENCE [LARGE SCALE GENOMIC DNA]</scope>
    <source>
        <strain evidence="1 2">FSL L7-1523</strain>
    </source>
</reference>
<comment type="caution">
    <text evidence="1">The sequence shown here is derived from an EMBL/GenBank/DDBJ whole genome shotgun (WGS) entry which is preliminary data.</text>
</comment>